<dbReference type="SUPFAM" id="SSF81901">
    <property type="entry name" value="HCP-like"/>
    <property type="match status" value="2"/>
</dbReference>
<dbReference type="PROSITE" id="PS51257">
    <property type="entry name" value="PROKAR_LIPOPROTEIN"/>
    <property type="match status" value="1"/>
</dbReference>
<dbReference type="PANTHER" id="PTHR11102">
    <property type="entry name" value="SEL-1-LIKE PROTEIN"/>
    <property type="match status" value="1"/>
</dbReference>
<evidence type="ECO:0000313" key="2">
    <source>
        <dbReference type="Proteomes" id="UP000191272"/>
    </source>
</evidence>
<dbReference type="Pfam" id="PF08238">
    <property type="entry name" value="Sel1"/>
    <property type="match status" value="8"/>
</dbReference>
<protein>
    <recommendedName>
        <fullName evidence="3">Sel1 repeat family protein</fullName>
    </recommendedName>
</protein>
<dbReference type="EMBL" id="CP020452">
    <property type="protein sequence ID" value="ARC51614.1"/>
    <property type="molecule type" value="Genomic_DNA"/>
</dbReference>
<dbReference type="Proteomes" id="UP000191272">
    <property type="component" value="Chromosome"/>
</dbReference>
<reference evidence="2" key="1">
    <citation type="submission" date="2017-03" db="EMBL/GenBank/DDBJ databases">
        <title>FDA dAtabase for Regulatory Grade micrObial Sequences (FDA-ARGOS): Supporting development and validation of Infectious Disease Dx tests.</title>
        <authorList>
            <person name="Campos J."/>
            <person name="Goldberg B."/>
            <person name="Tallon L."/>
            <person name="Sadzewicz L."/>
            <person name="Sengamalay N."/>
            <person name="Ott S."/>
            <person name="Godinez A."/>
            <person name="Nagaraj S."/>
            <person name="Vyas G."/>
            <person name="Aluvathingal J."/>
            <person name="Nadendla S."/>
            <person name="Geyer C."/>
            <person name="Nandy P."/>
            <person name="Hobson J."/>
            <person name="Sichtig H."/>
        </authorList>
    </citation>
    <scope>NUCLEOTIDE SEQUENCE [LARGE SCALE GENOMIC DNA]</scope>
    <source>
        <strain evidence="2">FDAARGOS_260</strain>
    </source>
</reference>
<proteinExistence type="predicted"/>
<evidence type="ECO:0000313" key="1">
    <source>
        <dbReference type="EMBL" id="ARC51614.1"/>
    </source>
</evidence>
<dbReference type="PANTHER" id="PTHR11102:SF160">
    <property type="entry name" value="ERAD-ASSOCIATED E3 UBIQUITIN-PROTEIN LIGASE COMPONENT HRD3"/>
    <property type="match status" value="1"/>
</dbReference>
<dbReference type="InterPro" id="IPR006597">
    <property type="entry name" value="Sel1-like"/>
</dbReference>
<name>A0ABM6JDW3_NEIMU</name>
<evidence type="ECO:0008006" key="3">
    <source>
        <dbReference type="Google" id="ProtNLM"/>
    </source>
</evidence>
<dbReference type="InterPro" id="IPR050767">
    <property type="entry name" value="Sel1_AlgK"/>
</dbReference>
<dbReference type="SMART" id="SM00671">
    <property type="entry name" value="SEL1"/>
    <property type="match status" value="8"/>
</dbReference>
<dbReference type="InterPro" id="IPR011990">
    <property type="entry name" value="TPR-like_helical_dom_sf"/>
</dbReference>
<sequence length="366" mass="41375">MRNTMIRYLSVFTVLILSGCNYFNQTPIHCESMVELSQLEKCAQSGETYSQYNLGARYMNGIEAPIDLEKAFYWTKLAADKGYPHAESNLGLLYYKGWGVSKDDKKAFEWTVKSVKQGHIPAYVNLGFLYSHGIGTPVNWKKGIEYYQLAADADIAEAYQNLGVAYRYGKGVPQDSQKALEMTKKAVDRGSQLAIYNLSGIYSSIGKREEANSLLRKAAELNVVPAQADLAGKLAESAKTEAEKQEAKQWLEKALAQNEPYAYAVAGVLYSEKNNVFPINEKKAYEYYMKAAELGEEQAQTLLALWYWEGRYVPKDEIKAVEWFERAANNGEIKAAKKLVEIYGQGSKNIPKNEVRKQYWQDKLSE</sequence>
<gene>
    <name evidence="1" type="ORF">A6J88_10740</name>
</gene>
<keyword evidence="2" id="KW-1185">Reference proteome</keyword>
<dbReference type="Gene3D" id="1.25.40.10">
    <property type="entry name" value="Tetratricopeptide repeat domain"/>
    <property type="match status" value="1"/>
</dbReference>
<organism evidence="1 2">
    <name type="scientific">Neisseria mucosa</name>
    <dbReference type="NCBI Taxonomy" id="488"/>
    <lineage>
        <taxon>Bacteria</taxon>
        <taxon>Pseudomonadati</taxon>
        <taxon>Pseudomonadota</taxon>
        <taxon>Betaproteobacteria</taxon>
        <taxon>Neisseriales</taxon>
        <taxon>Neisseriaceae</taxon>
        <taxon>Neisseria</taxon>
    </lineage>
</organism>
<accession>A0ABM6JDW3</accession>